<name>A0A943ELY1_9FIRM</name>
<accession>A0A943ELY1</accession>
<comment type="caution">
    <text evidence="1">The sequence shown here is derived from an EMBL/GenBank/DDBJ whole genome shotgun (WGS) entry which is preliminary data.</text>
</comment>
<dbReference type="EMBL" id="JAGZCC010000003">
    <property type="protein sequence ID" value="MBS5587373.1"/>
    <property type="molecule type" value="Genomic_DNA"/>
</dbReference>
<protein>
    <submittedName>
        <fullName evidence="1">Uncharacterized protein</fullName>
    </submittedName>
</protein>
<dbReference type="Proteomes" id="UP000751224">
    <property type="component" value="Unassembled WGS sequence"/>
</dbReference>
<gene>
    <name evidence="1" type="ORF">KHX14_00950</name>
</gene>
<dbReference type="AlphaFoldDB" id="A0A943ELY1"/>
<dbReference type="RefSeq" id="WP_178068256.1">
    <property type="nucleotide sequence ID" value="NZ_CAUWNQ010000149.1"/>
</dbReference>
<evidence type="ECO:0000313" key="2">
    <source>
        <dbReference type="Proteomes" id="UP000751224"/>
    </source>
</evidence>
<proteinExistence type="predicted"/>
<reference evidence="1" key="1">
    <citation type="submission" date="2021-02" db="EMBL/GenBank/DDBJ databases">
        <title>Infant gut strain persistence is associated with maternal origin, phylogeny, and functional potential including surface adhesion and iron acquisition.</title>
        <authorList>
            <person name="Lou Y.C."/>
        </authorList>
    </citation>
    <scope>NUCLEOTIDE SEQUENCE</scope>
    <source>
        <strain evidence="1">L3_108_000G1_dasL3_108_000G1_metabat.metabat.11</strain>
    </source>
</reference>
<evidence type="ECO:0000313" key="1">
    <source>
        <dbReference type="EMBL" id="MBS5587373.1"/>
    </source>
</evidence>
<sequence>MFKRFLKIVLSFFIILSIVPVDIYANNKNDSDEVKVDVTNNYVEIGNEYGSFQCWLSMIKNNVQC</sequence>
<organism evidence="1 2">
    <name type="scientific">Thomasclavelia spiroformis</name>
    <dbReference type="NCBI Taxonomy" id="29348"/>
    <lineage>
        <taxon>Bacteria</taxon>
        <taxon>Bacillati</taxon>
        <taxon>Bacillota</taxon>
        <taxon>Erysipelotrichia</taxon>
        <taxon>Erysipelotrichales</taxon>
        <taxon>Coprobacillaceae</taxon>
        <taxon>Thomasclavelia</taxon>
    </lineage>
</organism>